<evidence type="ECO:0000313" key="5">
    <source>
        <dbReference type="EMBL" id="MYM81228.1"/>
    </source>
</evidence>
<dbReference type="SUPFAM" id="SSF46785">
    <property type="entry name" value="Winged helix' DNA-binding domain"/>
    <property type="match status" value="1"/>
</dbReference>
<feature type="domain" description="HTH gntR-type" evidence="4">
    <location>
        <begin position="39"/>
        <end position="107"/>
    </location>
</feature>
<evidence type="ECO:0000256" key="3">
    <source>
        <dbReference type="ARBA" id="ARBA00023163"/>
    </source>
</evidence>
<dbReference type="Pfam" id="PF00392">
    <property type="entry name" value="GntR"/>
    <property type="match status" value="1"/>
</dbReference>
<dbReference type="PROSITE" id="PS50949">
    <property type="entry name" value="HTH_GNTR"/>
    <property type="match status" value="1"/>
</dbReference>
<dbReference type="AlphaFoldDB" id="A0A6L8MP60"/>
<reference evidence="5 6" key="1">
    <citation type="submission" date="2019-12" db="EMBL/GenBank/DDBJ databases">
        <title>Novel species isolated from a subtropical stream in China.</title>
        <authorList>
            <person name="Lu H."/>
        </authorList>
    </citation>
    <scope>NUCLEOTIDE SEQUENCE [LARGE SCALE GENOMIC DNA]</scope>
    <source>
        <strain evidence="5 6">FT50W</strain>
    </source>
</reference>
<keyword evidence="2" id="KW-0238">DNA-binding</keyword>
<proteinExistence type="predicted"/>
<accession>A0A6L8MP60</accession>
<dbReference type="PANTHER" id="PTHR38445:SF7">
    <property type="entry name" value="GNTR-FAMILY TRANSCRIPTIONAL REGULATOR"/>
    <property type="match status" value="1"/>
</dbReference>
<dbReference type="InterPro" id="IPR036388">
    <property type="entry name" value="WH-like_DNA-bd_sf"/>
</dbReference>
<dbReference type="PANTHER" id="PTHR38445">
    <property type="entry name" value="HTH-TYPE TRANSCRIPTIONAL REPRESSOR YTRA"/>
    <property type="match status" value="1"/>
</dbReference>
<dbReference type="GO" id="GO:0003700">
    <property type="term" value="F:DNA-binding transcription factor activity"/>
    <property type="evidence" value="ECO:0007669"/>
    <property type="project" value="InterPro"/>
</dbReference>
<dbReference type="InterPro" id="IPR036390">
    <property type="entry name" value="WH_DNA-bd_sf"/>
</dbReference>
<dbReference type="Gene3D" id="1.10.10.10">
    <property type="entry name" value="Winged helix-like DNA-binding domain superfamily/Winged helix DNA-binding domain"/>
    <property type="match status" value="1"/>
</dbReference>
<evidence type="ECO:0000313" key="6">
    <source>
        <dbReference type="Proteomes" id="UP000474565"/>
    </source>
</evidence>
<name>A0A6L8MP60_9BURK</name>
<keyword evidence="3" id="KW-0804">Transcription</keyword>
<evidence type="ECO:0000256" key="1">
    <source>
        <dbReference type="ARBA" id="ARBA00023015"/>
    </source>
</evidence>
<dbReference type="InterPro" id="IPR000524">
    <property type="entry name" value="Tscrpt_reg_HTH_GntR"/>
</dbReference>
<dbReference type="EMBL" id="WWCP01000002">
    <property type="protein sequence ID" value="MYM81228.1"/>
    <property type="molecule type" value="Genomic_DNA"/>
</dbReference>
<dbReference type="Proteomes" id="UP000474565">
    <property type="component" value="Unassembled WGS sequence"/>
</dbReference>
<evidence type="ECO:0000256" key="2">
    <source>
        <dbReference type="ARBA" id="ARBA00023125"/>
    </source>
</evidence>
<gene>
    <name evidence="5" type="ORF">GTP44_04550</name>
</gene>
<dbReference type="SMART" id="SM00345">
    <property type="entry name" value="HTH_GNTR"/>
    <property type="match status" value="1"/>
</dbReference>
<dbReference type="GO" id="GO:0003677">
    <property type="term" value="F:DNA binding"/>
    <property type="evidence" value="ECO:0007669"/>
    <property type="project" value="UniProtKB-KW"/>
</dbReference>
<dbReference type="CDD" id="cd07377">
    <property type="entry name" value="WHTH_GntR"/>
    <property type="match status" value="1"/>
</dbReference>
<keyword evidence="1" id="KW-0805">Transcription regulation</keyword>
<evidence type="ECO:0000259" key="4">
    <source>
        <dbReference type="PROSITE" id="PS50949"/>
    </source>
</evidence>
<protein>
    <submittedName>
        <fullName evidence="5">GntR family transcriptional regulator</fullName>
    </submittedName>
</protein>
<organism evidence="5 6">
    <name type="scientific">Duganella lactea</name>
    <dbReference type="NCBI Taxonomy" id="2692173"/>
    <lineage>
        <taxon>Bacteria</taxon>
        <taxon>Pseudomonadati</taxon>
        <taxon>Pseudomonadota</taxon>
        <taxon>Betaproteobacteria</taxon>
        <taxon>Burkholderiales</taxon>
        <taxon>Oxalobacteraceae</taxon>
        <taxon>Telluria group</taxon>
        <taxon>Duganella</taxon>
    </lineage>
</organism>
<comment type="caution">
    <text evidence="5">The sequence shown here is derived from an EMBL/GenBank/DDBJ whole genome shotgun (WGS) entry which is preliminary data.</text>
</comment>
<sequence>MPLDTLSKQVYCITQLIHKYGITVTHTSSLFSIATGSSDPIYRQLIEQVRRLIAAGALKPGDVLPSVRDVAVALAVNPMTVSKAYNMLETEGLLSRARGVGMLVAEGNKPQGRENLLIPTLERAAVEARQLELDSQTVIALFTKILGETK</sequence>